<gene>
    <name evidence="1" type="ORF">NTEN_LOCUS12442</name>
</gene>
<feature type="non-terminal residue" evidence="1">
    <location>
        <position position="82"/>
    </location>
</feature>
<organism evidence="1 2">
    <name type="scientific">Nesidiocoris tenuis</name>
    <dbReference type="NCBI Taxonomy" id="355587"/>
    <lineage>
        <taxon>Eukaryota</taxon>
        <taxon>Metazoa</taxon>
        <taxon>Ecdysozoa</taxon>
        <taxon>Arthropoda</taxon>
        <taxon>Hexapoda</taxon>
        <taxon>Insecta</taxon>
        <taxon>Pterygota</taxon>
        <taxon>Neoptera</taxon>
        <taxon>Paraneoptera</taxon>
        <taxon>Hemiptera</taxon>
        <taxon>Heteroptera</taxon>
        <taxon>Panheteroptera</taxon>
        <taxon>Cimicomorpha</taxon>
        <taxon>Miridae</taxon>
        <taxon>Dicyphina</taxon>
        <taxon>Nesidiocoris</taxon>
    </lineage>
</organism>
<evidence type="ECO:0000313" key="2">
    <source>
        <dbReference type="Proteomes" id="UP000479000"/>
    </source>
</evidence>
<accession>A0A6H5GVB9</accession>
<dbReference type="Proteomes" id="UP000479000">
    <property type="component" value="Unassembled WGS sequence"/>
</dbReference>
<keyword evidence="2" id="KW-1185">Reference proteome</keyword>
<dbReference type="EMBL" id="CADCXU010018622">
    <property type="protein sequence ID" value="CAB0007041.1"/>
    <property type="molecule type" value="Genomic_DNA"/>
</dbReference>
<reference evidence="1 2" key="1">
    <citation type="submission" date="2020-02" db="EMBL/GenBank/DDBJ databases">
        <authorList>
            <person name="Ferguson B K."/>
        </authorList>
    </citation>
    <scope>NUCLEOTIDE SEQUENCE [LARGE SCALE GENOMIC DNA]</scope>
</reference>
<protein>
    <submittedName>
        <fullName evidence="1">Uncharacterized protein</fullName>
    </submittedName>
</protein>
<sequence>MPPGVLAQVVLGISAHPHQSQQMDPLISTVEGGRCRNHLEGKHTAAGLASGNRTGTSHGKRLYCPLCSGTDCEWLVRAACCQ</sequence>
<dbReference type="AlphaFoldDB" id="A0A6H5GVB9"/>
<proteinExistence type="predicted"/>
<name>A0A6H5GVB9_9HEMI</name>
<evidence type="ECO:0000313" key="1">
    <source>
        <dbReference type="EMBL" id="CAB0007041.1"/>
    </source>
</evidence>